<accession>A0ABQ0TRZ7</accession>
<organism evidence="1 2">
    <name type="scientific">Brevibacillus reuszeri</name>
    <dbReference type="NCBI Taxonomy" id="54915"/>
    <lineage>
        <taxon>Bacteria</taxon>
        <taxon>Bacillati</taxon>
        <taxon>Bacillota</taxon>
        <taxon>Bacilli</taxon>
        <taxon>Bacillales</taxon>
        <taxon>Paenibacillaceae</taxon>
        <taxon>Brevibacillus</taxon>
    </lineage>
</organism>
<name>A0ABQ0TRZ7_9BACL</name>
<dbReference type="Proteomes" id="UP000319578">
    <property type="component" value="Unassembled WGS sequence"/>
</dbReference>
<sequence length="91" mass="10502">MLATCTSKKLANKKTFFNSDYKCVINTMSIVVNLKTRRKLLISSALAHSDLNNLRKIGYTYYDLSYENLYRGFLKEERPHLADGLHALRNS</sequence>
<proteinExistence type="predicted"/>
<protein>
    <submittedName>
        <fullName evidence="1">Uncharacterized protein</fullName>
    </submittedName>
</protein>
<reference evidence="1 2" key="1">
    <citation type="submission" date="2019-06" db="EMBL/GenBank/DDBJ databases">
        <title>Whole genome shotgun sequence of Brevibacillus reuszeri NBRC 15719.</title>
        <authorList>
            <person name="Hosoyama A."/>
            <person name="Uohara A."/>
            <person name="Ohji S."/>
            <person name="Ichikawa N."/>
        </authorList>
    </citation>
    <scope>NUCLEOTIDE SEQUENCE [LARGE SCALE GENOMIC DNA]</scope>
    <source>
        <strain evidence="1 2">NBRC 15719</strain>
    </source>
</reference>
<keyword evidence="2" id="KW-1185">Reference proteome</keyword>
<evidence type="ECO:0000313" key="1">
    <source>
        <dbReference type="EMBL" id="GED70596.1"/>
    </source>
</evidence>
<dbReference type="EMBL" id="BJON01000016">
    <property type="protein sequence ID" value="GED70596.1"/>
    <property type="molecule type" value="Genomic_DNA"/>
</dbReference>
<evidence type="ECO:0000313" key="2">
    <source>
        <dbReference type="Proteomes" id="UP000319578"/>
    </source>
</evidence>
<gene>
    <name evidence="1" type="ORF">BRE01_42980</name>
</gene>
<comment type="caution">
    <text evidence="1">The sequence shown here is derived from an EMBL/GenBank/DDBJ whole genome shotgun (WGS) entry which is preliminary data.</text>
</comment>